<gene>
    <name evidence="1" type="ORF">GCM10023092_02140</name>
</gene>
<evidence type="ECO:0000313" key="1">
    <source>
        <dbReference type="EMBL" id="GAA4448880.1"/>
    </source>
</evidence>
<protein>
    <recommendedName>
        <fullName evidence="3">Lipoprotein</fullName>
    </recommendedName>
</protein>
<accession>A0ABP8MFQ8</accession>
<dbReference type="PROSITE" id="PS51257">
    <property type="entry name" value="PROKAR_LIPOPROTEIN"/>
    <property type="match status" value="1"/>
</dbReference>
<evidence type="ECO:0000313" key="2">
    <source>
        <dbReference type="Proteomes" id="UP001501410"/>
    </source>
</evidence>
<name>A0ABP8MFQ8_9BACT</name>
<keyword evidence="2" id="KW-1185">Reference proteome</keyword>
<proteinExistence type="predicted"/>
<organism evidence="1 2">
    <name type="scientific">Rurimicrobium arvi</name>
    <dbReference type="NCBI Taxonomy" id="2049916"/>
    <lineage>
        <taxon>Bacteria</taxon>
        <taxon>Pseudomonadati</taxon>
        <taxon>Bacteroidota</taxon>
        <taxon>Chitinophagia</taxon>
        <taxon>Chitinophagales</taxon>
        <taxon>Chitinophagaceae</taxon>
        <taxon>Rurimicrobium</taxon>
    </lineage>
</organism>
<dbReference type="Proteomes" id="UP001501410">
    <property type="component" value="Unassembled WGS sequence"/>
</dbReference>
<reference evidence="2" key="1">
    <citation type="journal article" date="2019" name="Int. J. Syst. Evol. Microbiol.">
        <title>The Global Catalogue of Microorganisms (GCM) 10K type strain sequencing project: providing services to taxonomists for standard genome sequencing and annotation.</title>
        <authorList>
            <consortium name="The Broad Institute Genomics Platform"/>
            <consortium name="The Broad Institute Genome Sequencing Center for Infectious Disease"/>
            <person name="Wu L."/>
            <person name="Ma J."/>
        </authorList>
    </citation>
    <scope>NUCLEOTIDE SEQUENCE [LARGE SCALE GENOMIC DNA]</scope>
    <source>
        <strain evidence="2">JCM 31921</strain>
    </source>
</reference>
<sequence>MKRTALVSAVLLGTLMSSCKKETKTTTPPPAGGTLGTLTAENYGFDGGRSGKFSSTKAGFTQQSAAGVSTFMISAIRDGGSESITIVLLHAVKDTGVYQIGSDYDNGGIEIMKDYTKPGDLTQTYSTDNDGNTMHGGGEIRITKVDGSNVEGTFYAVGFNSAGKESFAEQGSFKGTISK</sequence>
<dbReference type="RefSeq" id="WP_344821796.1">
    <property type="nucleotide sequence ID" value="NZ_BAABEZ010000001.1"/>
</dbReference>
<evidence type="ECO:0008006" key="3">
    <source>
        <dbReference type="Google" id="ProtNLM"/>
    </source>
</evidence>
<comment type="caution">
    <text evidence="1">The sequence shown here is derived from an EMBL/GenBank/DDBJ whole genome shotgun (WGS) entry which is preliminary data.</text>
</comment>
<dbReference type="EMBL" id="BAABEZ010000001">
    <property type="protein sequence ID" value="GAA4448880.1"/>
    <property type="molecule type" value="Genomic_DNA"/>
</dbReference>